<dbReference type="InterPro" id="IPR026881">
    <property type="entry name" value="WYL_dom"/>
</dbReference>
<keyword evidence="4" id="KW-1185">Reference proteome</keyword>
<name>A0A1H7ZPU8_9FLAO</name>
<dbReference type="Pfam" id="PF13280">
    <property type="entry name" value="WYL"/>
    <property type="match status" value="1"/>
</dbReference>
<dbReference type="PANTHER" id="PTHR34580">
    <property type="match status" value="1"/>
</dbReference>
<dbReference type="InterPro" id="IPR057727">
    <property type="entry name" value="WCX_dom"/>
</dbReference>
<dbReference type="PANTHER" id="PTHR34580:SF9">
    <property type="entry name" value="SLL5097 PROTEIN"/>
    <property type="match status" value="1"/>
</dbReference>
<dbReference type="PROSITE" id="PS52050">
    <property type="entry name" value="WYL"/>
    <property type="match status" value="1"/>
</dbReference>
<organism evidence="3 4">
    <name type="scientific">Chryseobacterium taichungense</name>
    <dbReference type="NCBI Taxonomy" id="295069"/>
    <lineage>
        <taxon>Bacteria</taxon>
        <taxon>Pseudomonadati</taxon>
        <taxon>Bacteroidota</taxon>
        <taxon>Flavobacteriia</taxon>
        <taxon>Flavobacteriales</taxon>
        <taxon>Weeksellaceae</taxon>
        <taxon>Chryseobacterium group</taxon>
        <taxon>Chryseobacterium</taxon>
    </lineage>
</organism>
<feature type="domain" description="WCX" evidence="2">
    <location>
        <begin position="230"/>
        <end position="305"/>
    </location>
</feature>
<dbReference type="AlphaFoldDB" id="A0A1H7ZPU8"/>
<protein>
    <submittedName>
        <fullName evidence="3">WYL domain-containing protein</fullName>
    </submittedName>
</protein>
<proteinExistence type="predicted"/>
<dbReference type="STRING" id="295069.SAMN05421856_104376"/>
<evidence type="ECO:0000259" key="2">
    <source>
        <dbReference type="Pfam" id="PF25583"/>
    </source>
</evidence>
<evidence type="ECO:0000259" key="1">
    <source>
        <dbReference type="Pfam" id="PF13280"/>
    </source>
</evidence>
<sequence length="313" mass="37848">MWEKLLIMKKDFYLTRYALIIKRLESSPATYSQLEDYLLNSFEFQDAEIKSYSIRTLQRDIREISNLFNLSIHNKKKGDNRYYIESRPIMEVDEYNQKLLESFQVSNALNFHPDFSDFIFFESRKPTGVEHFYDLFFAIRNKRIISFEHYNYKNKLMTSRKVHPLALKESKDRWYLIAIDTKDKMLKSFGLDRINYLDVSEKQFREKYKYNFREHFKNAFGVMNLTAQNPQRIVLKCSRHQGEYIKSFPLHQSQKEIKETPEEIFFEFFLHPTYDFMQEVLSYGKEVQVLEPKVLVDEIRKHLQESLNSYLKG</sequence>
<dbReference type="InterPro" id="IPR051534">
    <property type="entry name" value="CBASS_pafABC_assoc_protein"/>
</dbReference>
<evidence type="ECO:0000313" key="3">
    <source>
        <dbReference type="EMBL" id="SEM59509.1"/>
    </source>
</evidence>
<dbReference type="Pfam" id="PF25583">
    <property type="entry name" value="WCX"/>
    <property type="match status" value="1"/>
</dbReference>
<evidence type="ECO:0000313" key="4">
    <source>
        <dbReference type="Proteomes" id="UP000199450"/>
    </source>
</evidence>
<dbReference type="Proteomes" id="UP000199450">
    <property type="component" value="Unassembled WGS sequence"/>
</dbReference>
<feature type="domain" description="WYL" evidence="1">
    <location>
        <begin position="131"/>
        <end position="197"/>
    </location>
</feature>
<accession>A0A1H7ZPU8</accession>
<reference evidence="4" key="1">
    <citation type="submission" date="2016-10" db="EMBL/GenBank/DDBJ databases">
        <authorList>
            <person name="Varghese N."/>
            <person name="Submissions S."/>
        </authorList>
    </citation>
    <scope>NUCLEOTIDE SEQUENCE [LARGE SCALE GENOMIC DNA]</scope>
    <source>
        <strain evidence="4">DSM 17453</strain>
    </source>
</reference>
<gene>
    <name evidence="3" type="ORF">SAMN05421856_104376</name>
</gene>
<dbReference type="EMBL" id="FOBV01000004">
    <property type="protein sequence ID" value="SEM59509.1"/>
    <property type="molecule type" value="Genomic_DNA"/>
</dbReference>